<feature type="compositionally biased region" description="Low complexity" evidence="1">
    <location>
        <begin position="342"/>
        <end position="383"/>
    </location>
</feature>
<dbReference type="eggNOG" id="ENOG5031SSX">
    <property type="taxonomic scope" value="Bacteria"/>
</dbReference>
<dbReference type="EMBL" id="CP003053">
    <property type="protein sequence ID" value="AFM17671.1"/>
    <property type="molecule type" value="Genomic_DNA"/>
</dbReference>
<dbReference type="KEGG" id="mcb:Mycch_2911"/>
<feature type="compositionally biased region" description="Gly residues" evidence="1">
    <location>
        <begin position="462"/>
        <end position="472"/>
    </location>
</feature>
<sequence precursor="true">MSTTTRSYVTAGVALVGASIISATPITTLQPEFRSASYDVDLVAATQTCGAGSSSALCGTPTAATAPQTFGTAGSTNVLNIPANLAIALANTPYNLLNALGEGNVALGSQPDGGFSFQPTYDGVSLTQHDVVGLGAALSYGGSWWLYSPTNILGTDAADPGKYEALTNVLVPFPALSVPLGNMFAAIAASQLPMDTGCTGTGPGACDHPEAILGKSMDFRNIAALFSPEGYTFPETRGGITCNSTGQCYVKDVNGAEVPWSGQTVKLDPTTPFTSFYDSLTGTPDVSQIKPVTPQLLTSTFTSLSHGAATAFNPFVLGTQCPLCAAFVPNPENKPVPGPVFTDPNAPATTETTTPAATDASVKQVAAPSTTTDQADSTTAPAPQADTPKADSSPSDTATTTGPKHRKPSTLSDSVSRVRDSINTGVGKISGGFTNKSDSASSDSPTRSSSTTSSGSDSGSKKSGGSGSGGSD</sequence>
<dbReference type="HOGENOM" id="CLU_041410_0_0_11"/>
<dbReference type="OrthoDB" id="4371679at2"/>
<dbReference type="Proteomes" id="UP000006057">
    <property type="component" value="Chromosome"/>
</dbReference>
<accession>I4BK64</accession>
<evidence type="ECO:0000313" key="3">
    <source>
        <dbReference type="Proteomes" id="UP000006057"/>
    </source>
</evidence>
<evidence type="ECO:0000313" key="2">
    <source>
        <dbReference type="EMBL" id="AFM17671.1"/>
    </source>
</evidence>
<reference evidence="2 3" key="1">
    <citation type="submission" date="2012-06" db="EMBL/GenBank/DDBJ databases">
        <title>Complete sequence of chromosome of Mycobacterium chubuense NBB4.</title>
        <authorList>
            <consortium name="US DOE Joint Genome Institute"/>
            <person name="Lucas S."/>
            <person name="Han J."/>
            <person name="Lapidus A."/>
            <person name="Cheng J.-F."/>
            <person name="Goodwin L."/>
            <person name="Pitluck S."/>
            <person name="Peters L."/>
            <person name="Mikhailova N."/>
            <person name="Teshima H."/>
            <person name="Detter J.C."/>
            <person name="Han C."/>
            <person name="Tapia R."/>
            <person name="Land M."/>
            <person name="Hauser L."/>
            <person name="Kyrpides N."/>
            <person name="Ivanova N."/>
            <person name="Pagani I."/>
            <person name="Mattes T."/>
            <person name="Holmes A."/>
            <person name="Rutledge P."/>
            <person name="Paulsen I."/>
            <person name="Coleman N."/>
            <person name="Woyke T."/>
        </authorList>
    </citation>
    <scope>NUCLEOTIDE SEQUENCE [LARGE SCALE GENOMIC DNA]</scope>
    <source>
        <strain evidence="2 3">NBB4</strain>
    </source>
</reference>
<protein>
    <submittedName>
        <fullName evidence="2">Uncharacterized protein</fullName>
    </submittedName>
</protein>
<gene>
    <name evidence="2" type="ordered locus">Mycch_2911</name>
</gene>
<proteinExistence type="predicted"/>
<evidence type="ECO:0000256" key="1">
    <source>
        <dbReference type="SAM" id="MobiDB-lite"/>
    </source>
</evidence>
<name>I4BK64_MYCCN</name>
<feature type="compositionally biased region" description="Low complexity" evidence="1">
    <location>
        <begin position="390"/>
        <end position="401"/>
    </location>
</feature>
<feature type="region of interest" description="Disordered" evidence="1">
    <location>
        <begin position="335"/>
        <end position="472"/>
    </location>
</feature>
<dbReference type="PATRIC" id="fig|710421.3.peg.2901"/>
<feature type="compositionally biased region" description="Low complexity" evidence="1">
    <location>
        <begin position="436"/>
        <end position="461"/>
    </location>
</feature>
<dbReference type="AlphaFoldDB" id="I4BK64"/>
<keyword evidence="3" id="KW-1185">Reference proteome</keyword>
<dbReference type="RefSeq" id="WP_014816148.1">
    <property type="nucleotide sequence ID" value="NC_018027.1"/>
</dbReference>
<organism evidence="2 3">
    <name type="scientific">Mycolicibacterium chubuense (strain NBB4)</name>
    <name type="common">Mycobacterium chubuense</name>
    <dbReference type="NCBI Taxonomy" id="710421"/>
    <lineage>
        <taxon>Bacteria</taxon>
        <taxon>Bacillati</taxon>
        <taxon>Actinomycetota</taxon>
        <taxon>Actinomycetes</taxon>
        <taxon>Mycobacteriales</taxon>
        <taxon>Mycobacteriaceae</taxon>
        <taxon>Mycolicibacterium</taxon>
    </lineage>
</organism>